<protein>
    <recommendedName>
        <fullName evidence="1">Phage tail collar domain-containing protein</fullName>
    </recommendedName>
</protein>
<dbReference type="EMBL" id="BMIB01000001">
    <property type="protein sequence ID" value="GGH59174.1"/>
    <property type="molecule type" value="Genomic_DNA"/>
</dbReference>
<evidence type="ECO:0000313" key="3">
    <source>
        <dbReference type="Proteomes" id="UP000627292"/>
    </source>
</evidence>
<gene>
    <name evidence="2" type="ORF">GCM10011379_05670</name>
</gene>
<dbReference type="InterPro" id="IPR037053">
    <property type="entry name" value="Phage_tail_collar_dom_sf"/>
</dbReference>
<dbReference type="AlphaFoldDB" id="A0A917INT0"/>
<dbReference type="RefSeq" id="WP_188950462.1">
    <property type="nucleotide sequence ID" value="NZ_BMIB01000001.1"/>
</dbReference>
<dbReference type="InterPro" id="IPR011083">
    <property type="entry name" value="Phage_tail_collar_dom"/>
</dbReference>
<dbReference type="Pfam" id="PF07484">
    <property type="entry name" value="Collar"/>
    <property type="match status" value="1"/>
</dbReference>
<sequence>MRYFVRLLLIVHLFLIVLTRLTAQNNAIHIQQTGNVGIGTATPEEKLQVDGNIKVNGGIMDQTGLIMPAGAILPFSGSVPPPGWVFCNGNAYSKTGDQKALFAVIGTMYGSDGDKFRVPDLRGTFIMGAMPGDSNDSLSRRGSADLHNHTVSLQSKTAGTANSVNHSHKFPSNWYNRSLADGKYNGIDIHSGNIQTHTTQDAGSHSHQVTVVFPDTLSGNSTGKNRPQWAALNYIIKY</sequence>
<organism evidence="2 3">
    <name type="scientific">Filimonas zeae</name>
    <dbReference type="NCBI Taxonomy" id="1737353"/>
    <lineage>
        <taxon>Bacteria</taxon>
        <taxon>Pseudomonadati</taxon>
        <taxon>Bacteroidota</taxon>
        <taxon>Chitinophagia</taxon>
        <taxon>Chitinophagales</taxon>
        <taxon>Chitinophagaceae</taxon>
        <taxon>Filimonas</taxon>
    </lineage>
</organism>
<dbReference type="SUPFAM" id="SSF88874">
    <property type="entry name" value="Receptor-binding domain of short tail fibre protein gp12"/>
    <property type="match status" value="1"/>
</dbReference>
<reference evidence="2" key="2">
    <citation type="submission" date="2020-09" db="EMBL/GenBank/DDBJ databases">
        <authorList>
            <person name="Sun Q."/>
            <person name="Zhou Y."/>
        </authorList>
    </citation>
    <scope>NUCLEOTIDE SEQUENCE</scope>
    <source>
        <strain evidence="2">CGMCC 1.15290</strain>
    </source>
</reference>
<keyword evidence="3" id="KW-1185">Reference proteome</keyword>
<dbReference type="Proteomes" id="UP000627292">
    <property type="component" value="Unassembled WGS sequence"/>
</dbReference>
<evidence type="ECO:0000313" key="2">
    <source>
        <dbReference type="EMBL" id="GGH59174.1"/>
    </source>
</evidence>
<reference evidence="2" key="1">
    <citation type="journal article" date="2014" name="Int. J. Syst. Evol. Microbiol.">
        <title>Complete genome sequence of Corynebacterium casei LMG S-19264T (=DSM 44701T), isolated from a smear-ripened cheese.</title>
        <authorList>
            <consortium name="US DOE Joint Genome Institute (JGI-PGF)"/>
            <person name="Walter F."/>
            <person name="Albersmeier A."/>
            <person name="Kalinowski J."/>
            <person name="Ruckert C."/>
        </authorList>
    </citation>
    <scope>NUCLEOTIDE SEQUENCE</scope>
    <source>
        <strain evidence="2">CGMCC 1.15290</strain>
    </source>
</reference>
<feature type="domain" description="Phage tail collar" evidence="1">
    <location>
        <begin position="70"/>
        <end position="126"/>
    </location>
</feature>
<accession>A0A917INT0</accession>
<proteinExistence type="predicted"/>
<evidence type="ECO:0000259" key="1">
    <source>
        <dbReference type="Pfam" id="PF07484"/>
    </source>
</evidence>
<dbReference type="Gene3D" id="3.90.1340.10">
    <property type="entry name" value="Phage tail collar domain"/>
    <property type="match status" value="1"/>
</dbReference>
<comment type="caution">
    <text evidence="2">The sequence shown here is derived from an EMBL/GenBank/DDBJ whole genome shotgun (WGS) entry which is preliminary data.</text>
</comment>
<name>A0A917INT0_9BACT</name>